<accession>A0A0M2NDJ9</accession>
<evidence type="ECO:0000256" key="11">
    <source>
        <dbReference type="ARBA" id="ARBA00023204"/>
    </source>
</evidence>
<dbReference type="RefSeq" id="WP_046444128.1">
    <property type="nucleotide sequence ID" value="NZ_LAYJ01000112.1"/>
</dbReference>
<dbReference type="InterPro" id="IPR005122">
    <property type="entry name" value="Uracil-DNA_glycosylase-like"/>
</dbReference>
<keyword evidence="5" id="KW-0004">4Fe-4S</keyword>
<dbReference type="STRING" id="270498.CHK_2326"/>
<dbReference type="SMART" id="SM00987">
    <property type="entry name" value="UreE_C"/>
    <property type="match status" value="1"/>
</dbReference>
<evidence type="ECO:0000256" key="2">
    <source>
        <dbReference type="ARBA" id="ARBA00006521"/>
    </source>
</evidence>
<keyword evidence="6" id="KW-0479">Metal-binding</keyword>
<dbReference type="EMBL" id="LAYJ01000112">
    <property type="protein sequence ID" value="KKI50263.1"/>
    <property type="molecule type" value="Genomic_DNA"/>
</dbReference>
<dbReference type="SMART" id="SM00986">
    <property type="entry name" value="UDG"/>
    <property type="match status" value="1"/>
</dbReference>
<dbReference type="Gene3D" id="3.40.470.10">
    <property type="entry name" value="Uracil-DNA glycosylase-like domain"/>
    <property type="match status" value="1"/>
</dbReference>
<dbReference type="GO" id="GO:0051539">
    <property type="term" value="F:4 iron, 4 sulfur cluster binding"/>
    <property type="evidence" value="ECO:0007669"/>
    <property type="project" value="UniProtKB-KW"/>
</dbReference>
<evidence type="ECO:0000256" key="1">
    <source>
        <dbReference type="ARBA" id="ARBA00001400"/>
    </source>
</evidence>
<dbReference type="NCBIfam" id="TIGR00758">
    <property type="entry name" value="UDG_fam4"/>
    <property type="match status" value="1"/>
</dbReference>
<evidence type="ECO:0000256" key="6">
    <source>
        <dbReference type="ARBA" id="ARBA00022723"/>
    </source>
</evidence>
<dbReference type="Pfam" id="PF03167">
    <property type="entry name" value="UDG"/>
    <property type="match status" value="1"/>
</dbReference>
<evidence type="ECO:0000256" key="7">
    <source>
        <dbReference type="ARBA" id="ARBA00022763"/>
    </source>
</evidence>
<comment type="caution">
    <text evidence="13">The sequence shown here is derived from an EMBL/GenBank/DDBJ whole genome shotgun (WGS) entry which is preliminary data.</text>
</comment>
<evidence type="ECO:0000256" key="10">
    <source>
        <dbReference type="ARBA" id="ARBA00023014"/>
    </source>
</evidence>
<evidence type="ECO:0000313" key="14">
    <source>
        <dbReference type="Proteomes" id="UP000034076"/>
    </source>
</evidence>
<name>A0A0M2NDJ9_9FIRM</name>
<dbReference type="GO" id="GO:0046872">
    <property type="term" value="F:metal ion binding"/>
    <property type="evidence" value="ECO:0007669"/>
    <property type="project" value="UniProtKB-KW"/>
</dbReference>
<evidence type="ECO:0000313" key="13">
    <source>
        <dbReference type="EMBL" id="KKI50263.1"/>
    </source>
</evidence>
<dbReference type="InterPro" id="IPR005273">
    <property type="entry name" value="Ura-DNA_glyco_family4"/>
</dbReference>
<keyword evidence="9" id="KW-0408">Iron</keyword>
<dbReference type="EC" id="3.2.2.27" evidence="3"/>
<keyword evidence="10" id="KW-0411">Iron-sulfur</keyword>
<dbReference type="OrthoDB" id="5290748at2"/>
<comment type="similarity">
    <text evidence="2">Belongs to the uracil-DNA glycosylase (UDG) superfamily. Type 4 (UDGa) family.</text>
</comment>
<organism evidence="13 14">
    <name type="scientific">Christensenella hongkongensis</name>
    <dbReference type="NCBI Taxonomy" id="270498"/>
    <lineage>
        <taxon>Bacteria</taxon>
        <taxon>Bacillati</taxon>
        <taxon>Bacillota</taxon>
        <taxon>Clostridia</taxon>
        <taxon>Christensenellales</taxon>
        <taxon>Christensenellaceae</taxon>
        <taxon>Christensenella</taxon>
    </lineage>
</organism>
<dbReference type="InterPro" id="IPR036895">
    <property type="entry name" value="Uracil-DNA_glycosylase-like_sf"/>
</dbReference>
<dbReference type="GO" id="GO:0004844">
    <property type="term" value="F:uracil DNA N-glycosylase activity"/>
    <property type="evidence" value="ECO:0007669"/>
    <property type="project" value="UniProtKB-EC"/>
</dbReference>
<evidence type="ECO:0000256" key="9">
    <source>
        <dbReference type="ARBA" id="ARBA00023004"/>
    </source>
</evidence>
<feature type="domain" description="Uracil-DNA glycosylase-like" evidence="12">
    <location>
        <begin position="21"/>
        <end position="180"/>
    </location>
</feature>
<gene>
    <name evidence="13" type="ORF">CHK_2326</name>
</gene>
<evidence type="ECO:0000256" key="5">
    <source>
        <dbReference type="ARBA" id="ARBA00022485"/>
    </source>
</evidence>
<dbReference type="GO" id="GO:0006281">
    <property type="term" value="P:DNA repair"/>
    <property type="evidence" value="ECO:0007669"/>
    <property type="project" value="UniProtKB-KW"/>
</dbReference>
<dbReference type="CDD" id="cd10030">
    <property type="entry name" value="UDG-F4_TTUDGA_SPO1dp_like"/>
    <property type="match status" value="1"/>
</dbReference>
<dbReference type="SUPFAM" id="SSF52141">
    <property type="entry name" value="Uracil-DNA glycosylase-like"/>
    <property type="match status" value="1"/>
</dbReference>
<evidence type="ECO:0000256" key="3">
    <source>
        <dbReference type="ARBA" id="ARBA00012030"/>
    </source>
</evidence>
<dbReference type="InterPro" id="IPR051536">
    <property type="entry name" value="UDG_Type-4/5"/>
</dbReference>
<keyword evidence="11" id="KW-0234">DNA repair</keyword>
<dbReference type="PANTHER" id="PTHR33693:SF1">
    <property type="entry name" value="TYPE-4 URACIL-DNA GLYCOSYLASE"/>
    <property type="match status" value="1"/>
</dbReference>
<sequence>MSLSKLYQEITAFYPGTELVFGDGDAKASLLLIGEAPGRDEVEQKKPFVGKAGKNLNEFLDVLGLRREQIYITNVCKFRPFKVSAKGTVSNRPPTKQEVLQAQDFLHREIGEIAPRMIVTLGNTPLRAVRNDPAATIGAWHGRPEKVMVNARQYHLFALYHPASIIYNPSLKEVYRGDLCALAKWLQKES</sequence>
<keyword evidence="14" id="KW-1185">Reference proteome</keyword>
<protein>
    <recommendedName>
        <fullName evidence="4">Type-4 uracil-DNA glycosylase</fullName>
        <ecNumber evidence="3">3.2.2.27</ecNumber>
    </recommendedName>
</protein>
<keyword evidence="8" id="KW-0378">Hydrolase</keyword>
<dbReference type="Proteomes" id="UP000034076">
    <property type="component" value="Unassembled WGS sequence"/>
</dbReference>
<reference evidence="13 14" key="1">
    <citation type="submission" date="2015-04" db="EMBL/GenBank/DDBJ databases">
        <title>Draft genome sequence of bacteremic isolate Catabacter hongkongensis type strain HKU16T.</title>
        <authorList>
            <person name="Lau S.K."/>
            <person name="Teng J.L."/>
            <person name="Huang Y."/>
            <person name="Curreem S.O."/>
            <person name="Tsui S.K."/>
            <person name="Woo P.C."/>
        </authorList>
    </citation>
    <scope>NUCLEOTIDE SEQUENCE [LARGE SCALE GENOMIC DNA]</scope>
    <source>
        <strain evidence="13 14">HKU16</strain>
    </source>
</reference>
<proteinExistence type="inferred from homology"/>
<evidence type="ECO:0000256" key="8">
    <source>
        <dbReference type="ARBA" id="ARBA00022801"/>
    </source>
</evidence>
<evidence type="ECO:0000259" key="12">
    <source>
        <dbReference type="SMART" id="SM00986"/>
    </source>
</evidence>
<dbReference type="AlphaFoldDB" id="A0A0M2NDJ9"/>
<evidence type="ECO:0000256" key="4">
    <source>
        <dbReference type="ARBA" id="ARBA00019403"/>
    </source>
</evidence>
<keyword evidence="7" id="KW-0227">DNA damage</keyword>
<comment type="catalytic activity">
    <reaction evidence="1">
        <text>Hydrolyzes single-stranded DNA or mismatched double-stranded DNA and polynucleotides, releasing free uracil.</text>
        <dbReference type="EC" id="3.2.2.27"/>
    </reaction>
</comment>
<dbReference type="PANTHER" id="PTHR33693">
    <property type="entry name" value="TYPE-5 URACIL-DNA GLYCOSYLASE"/>
    <property type="match status" value="1"/>
</dbReference>